<keyword evidence="15 16" id="KW-0739">Sodium transport</keyword>
<keyword evidence="7 16" id="KW-0812">Transmembrane</keyword>
<feature type="transmembrane region" description="Helical" evidence="16">
    <location>
        <begin position="278"/>
        <end position="299"/>
    </location>
</feature>
<keyword evidence="10 16" id="KW-0520">NAD</keyword>
<keyword evidence="2 16" id="KW-1003">Cell membrane</keyword>
<comment type="catalytic activity">
    <reaction evidence="16">
        <text>a ubiquinone + n Na(+)(in) + NADH + H(+) = a ubiquinol + n Na(+)(out) + NAD(+)</text>
        <dbReference type="Rhea" id="RHEA:47748"/>
        <dbReference type="Rhea" id="RHEA-COMP:9565"/>
        <dbReference type="Rhea" id="RHEA-COMP:9566"/>
        <dbReference type="ChEBI" id="CHEBI:15378"/>
        <dbReference type="ChEBI" id="CHEBI:16389"/>
        <dbReference type="ChEBI" id="CHEBI:17976"/>
        <dbReference type="ChEBI" id="CHEBI:29101"/>
        <dbReference type="ChEBI" id="CHEBI:57540"/>
        <dbReference type="ChEBI" id="CHEBI:57945"/>
        <dbReference type="EC" id="7.2.1.1"/>
    </reaction>
</comment>
<evidence type="ECO:0000256" key="16">
    <source>
        <dbReference type="HAMAP-Rule" id="MF_00426"/>
    </source>
</evidence>
<evidence type="ECO:0000256" key="3">
    <source>
        <dbReference type="ARBA" id="ARBA00022519"/>
    </source>
</evidence>
<evidence type="ECO:0000256" key="14">
    <source>
        <dbReference type="ARBA" id="ARBA00023136"/>
    </source>
</evidence>
<evidence type="ECO:0000256" key="9">
    <source>
        <dbReference type="ARBA" id="ARBA00022989"/>
    </source>
</evidence>
<keyword evidence="9 16" id="KW-1133">Transmembrane helix</keyword>
<keyword evidence="8 16" id="KW-1278">Translocase</keyword>
<name>A0A7K3WPX1_9FLAO</name>
<evidence type="ECO:0000256" key="2">
    <source>
        <dbReference type="ARBA" id="ARBA00022475"/>
    </source>
</evidence>
<dbReference type="NCBIfam" id="NF003756">
    <property type="entry name" value="PRK05349.1"/>
    <property type="match status" value="1"/>
</dbReference>
<evidence type="ECO:0000256" key="15">
    <source>
        <dbReference type="ARBA" id="ARBA00023201"/>
    </source>
</evidence>
<dbReference type="EC" id="7.2.1.1" evidence="16"/>
<evidence type="ECO:0000256" key="4">
    <source>
        <dbReference type="ARBA" id="ARBA00022553"/>
    </source>
</evidence>
<evidence type="ECO:0000256" key="12">
    <source>
        <dbReference type="ARBA" id="ARBA00023065"/>
    </source>
</evidence>
<evidence type="ECO:0000256" key="10">
    <source>
        <dbReference type="ARBA" id="ARBA00023027"/>
    </source>
</evidence>
<keyword evidence="5 16" id="KW-0285">Flavoprotein</keyword>
<keyword evidence="6 16" id="KW-0288">FMN</keyword>
<reference evidence="18 19" key="1">
    <citation type="submission" date="2020-02" db="EMBL/GenBank/DDBJ databases">
        <title>Out from the shadows clarifying the taxonomy of the family Cryomorphaceae and related taxa by utilizing the GTDB taxonomic framework.</title>
        <authorList>
            <person name="Bowman J.P."/>
        </authorList>
    </citation>
    <scope>NUCLEOTIDE SEQUENCE [LARGE SCALE GENOMIC DNA]</scope>
    <source>
        <strain evidence="18 19">QSSC 1-22</strain>
    </source>
</reference>
<evidence type="ECO:0000256" key="8">
    <source>
        <dbReference type="ARBA" id="ARBA00022967"/>
    </source>
</evidence>
<evidence type="ECO:0000256" key="11">
    <source>
        <dbReference type="ARBA" id="ARBA00023053"/>
    </source>
</evidence>
<dbReference type="InterPro" id="IPR004338">
    <property type="entry name" value="NqrB/RnfD"/>
</dbReference>
<keyword evidence="1 16" id="KW-0813">Transport</keyword>
<keyword evidence="12 16" id="KW-0406">Ion transport</keyword>
<organism evidence="18 19">
    <name type="scientific">Cryomorpha ignava</name>
    <dbReference type="NCBI Taxonomy" id="101383"/>
    <lineage>
        <taxon>Bacteria</taxon>
        <taxon>Pseudomonadati</taxon>
        <taxon>Bacteroidota</taxon>
        <taxon>Flavobacteriia</taxon>
        <taxon>Flavobacteriales</taxon>
        <taxon>Cryomorphaceae</taxon>
        <taxon>Cryomorpha</taxon>
    </lineage>
</organism>
<comment type="caution">
    <text evidence="18">The sequence shown here is derived from an EMBL/GenBank/DDBJ whole genome shotgun (WGS) entry which is preliminary data.</text>
</comment>
<dbReference type="AlphaFoldDB" id="A0A7K3WPX1"/>
<dbReference type="Proteomes" id="UP000486602">
    <property type="component" value="Unassembled WGS sequence"/>
</dbReference>
<evidence type="ECO:0000313" key="19">
    <source>
        <dbReference type="Proteomes" id="UP000486602"/>
    </source>
</evidence>
<evidence type="ECO:0000313" key="18">
    <source>
        <dbReference type="EMBL" id="NEN23596.1"/>
    </source>
</evidence>
<protein>
    <recommendedName>
        <fullName evidence="16">Na(+)-translocating NADH-quinone reductase subunit B</fullName>
        <shortName evidence="16">Na(+)-NQR subunit B</shortName>
        <shortName evidence="16">Na(+)-translocating NQR subunit B</shortName>
        <ecNumber evidence="16">7.2.1.1</ecNumber>
    </recommendedName>
    <alternativeName>
        <fullName evidence="16">NQR complex subunit B</fullName>
    </alternativeName>
    <alternativeName>
        <fullName evidence="16">NQR-1 subunit B</fullName>
    </alternativeName>
</protein>
<feature type="modified residue" description="FMN phosphoryl threonine" evidence="16 17">
    <location>
        <position position="214"/>
    </location>
</feature>
<keyword evidence="4 16" id="KW-0597">Phosphoprotein</keyword>
<keyword evidence="11 16" id="KW-0915">Sodium</keyword>
<comment type="subcellular location">
    <subcellularLocation>
        <location evidence="16">Cell membrane</location>
        <topology evidence="16">Multi-pass membrane protein</topology>
    </subcellularLocation>
</comment>
<dbReference type="PIRSF" id="PIRSF016055">
    <property type="entry name" value="NADH-UbQ_OxRdtase_B_su"/>
    <property type="match status" value="1"/>
</dbReference>
<evidence type="ECO:0000256" key="7">
    <source>
        <dbReference type="ARBA" id="ARBA00022692"/>
    </source>
</evidence>
<feature type="transmembrane region" description="Helical" evidence="16">
    <location>
        <begin position="245"/>
        <end position="271"/>
    </location>
</feature>
<dbReference type="GO" id="GO:0006814">
    <property type="term" value="P:sodium ion transport"/>
    <property type="evidence" value="ECO:0007669"/>
    <property type="project" value="UniProtKB-UniRule"/>
</dbReference>
<evidence type="ECO:0000256" key="1">
    <source>
        <dbReference type="ARBA" id="ARBA00022448"/>
    </source>
</evidence>
<keyword evidence="19" id="KW-1185">Reference proteome</keyword>
<comment type="cofactor">
    <cofactor evidence="16 17">
        <name>FMN</name>
        <dbReference type="ChEBI" id="CHEBI:58210"/>
    </cofactor>
</comment>
<feature type="transmembrane region" description="Helical" evidence="16">
    <location>
        <begin position="341"/>
        <end position="359"/>
    </location>
</feature>
<feature type="transmembrane region" description="Helical" evidence="16">
    <location>
        <begin position="57"/>
        <end position="74"/>
    </location>
</feature>
<evidence type="ECO:0000256" key="13">
    <source>
        <dbReference type="ARBA" id="ARBA00023075"/>
    </source>
</evidence>
<dbReference type="GO" id="GO:0055085">
    <property type="term" value="P:transmembrane transport"/>
    <property type="evidence" value="ECO:0007669"/>
    <property type="project" value="InterPro"/>
</dbReference>
<dbReference type="NCBIfam" id="TIGR01937">
    <property type="entry name" value="nqrB"/>
    <property type="match status" value="1"/>
</dbReference>
<accession>A0A7K3WPX1</accession>
<dbReference type="GO" id="GO:0016655">
    <property type="term" value="F:oxidoreductase activity, acting on NAD(P)H, quinone or similar compound as acceptor"/>
    <property type="evidence" value="ECO:0007669"/>
    <property type="project" value="UniProtKB-UniRule"/>
</dbReference>
<dbReference type="PANTHER" id="PTHR30578:SF1">
    <property type="entry name" value="NA(+)-TRANSLOCATING NADH-QUINONE REDUCTASE SUBUNIT B"/>
    <property type="match status" value="1"/>
</dbReference>
<sequence length="399" mass="43389">MKALENLLEKLKTPFDKGGKLEKFYPVYDALETFAFVPDHTTIKGSHIRDAIDMKRTMFLVIVAMIPALLFGIYNTGYQHFTALGMDASFLEMVGFGLTKVLPLIVVSYGVGLGIEFVFCIIKGHAINEGFLVSGMLIPLIMPMDVPLWMVAVATAFAVVIGKEVFGGTGMNIVNVALTARAFIFFAYPTKMSGNKVWVNTDGGSVVDGYTGETLLAQAIEHGANFKDVANNAYASLSDSFMASFLGFIPGSIGETSVLAILIGAAILLWTGIASWRIIFMGIVGGAAMGMIFNILGPMYFPDNLYLTVPWWQQMVMGGFAFGIVFMATDPVTAAQTENGKLIYGFLIGLLAILIRVVNPAYPEGIMMSILFMNVMAPTIDHYVIQGNIKKRLKRLKTA</sequence>
<evidence type="ECO:0000256" key="5">
    <source>
        <dbReference type="ARBA" id="ARBA00022630"/>
    </source>
</evidence>
<comment type="subunit">
    <text evidence="16">Composed of six subunits; NqrA, NqrB, NqrC, NqrD, NqrE and NqrF.</text>
</comment>
<dbReference type="GO" id="GO:0005886">
    <property type="term" value="C:plasma membrane"/>
    <property type="evidence" value="ECO:0007669"/>
    <property type="project" value="UniProtKB-SubCell"/>
</dbReference>
<dbReference type="GO" id="GO:0022904">
    <property type="term" value="P:respiratory electron transport chain"/>
    <property type="evidence" value="ECO:0007669"/>
    <property type="project" value="InterPro"/>
</dbReference>
<dbReference type="GO" id="GO:0010181">
    <property type="term" value="F:FMN binding"/>
    <property type="evidence" value="ECO:0007669"/>
    <property type="project" value="InterPro"/>
</dbReference>
<feature type="transmembrane region" description="Helical" evidence="16">
    <location>
        <begin position="365"/>
        <end position="385"/>
    </location>
</feature>
<dbReference type="RefSeq" id="WP_163284991.1">
    <property type="nucleotide sequence ID" value="NZ_JAAGVY010000013.1"/>
</dbReference>
<feature type="transmembrane region" description="Helical" evidence="16">
    <location>
        <begin position="311"/>
        <end position="329"/>
    </location>
</feature>
<comment type="function">
    <text evidence="16">NQR complex catalyzes the reduction of ubiquinone-1 to ubiquinol by two successive reactions, coupled with the transport of Na(+) ions from the cytoplasm to the periplasm. NqrA to NqrE are probably involved in the second step, the conversion of ubisemiquinone to ubiquinol.</text>
</comment>
<proteinExistence type="inferred from homology"/>
<dbReference type="PANTHER" id="PTHR30578">
    <property type="entry name" value="ELECTRON TRANSPORT COMPLEX PROTEIN RNFD"/>
    <property type="match status" value="1"/>
</dbReference>
<dbReference type="HAMAP" id="MF_00426">
    <property type="entry name" value="NqrB"/>
    <property type="match status" value="1"/>
</dbReference>
<keyword evidence="3" id="KW-0997">Cell inner membrane</keyword>
<dbReference type="Pfam" id="PF03116">
    <property type="entry name" value="NQR2_RnfD_RnfE"/>
    <property type="match status" value="1"/>
</dbReference>
<dbReference type="EMBL" id="JAAGVY010000013">
    <property type="protein sequence ID" value="NEN23596.1"/>
    <property type="molecule type" value="Genomic_DNA"/>
</dbReference>
<evidence type="ECO:0000256" key="17">
    <source>
        <dbReference type="PIRSR" id="PIRSR016055-50"/>
    </source>
</evidence>
<keyword evidence="14 16" id="KW-0472">Membrane</keyword>
<keyword evidence="13 16" id="KW-0830">Ubiquinone</keyword>
<gene>
    <name evidence="16" type="primary">nqrB</name>
    <name evidence="18" type="ORF">G3O08_08790</name>
</gene>
<evidence type="ECO:0000256" key="6">
    <source>
        <dbReference type="ARBA" id="ARBA00022643"/>
    </source>
</evidence>
<feature type="transmembrane region" description="Helical" evidence="16">
    <location>
        <begin position="148"/>
        <end position="166"/>
    </location>
</feature>
<feature type="transmembrane region" description="Helical" evidence="16">
    <location>
        <begin position="94"/>
        <end position="119"/>
    </location>
</feature>
<comment type="similarity">
    <text evidence="16">Belongs to the NqrB/RnfD family.</text>
</comment>
<dbReference type="InterPro" id="IPR010966">
    <property type="entry name" value="NqrB"/>
</dbReference>